<evidence type="ECO:0000256" key="5">
    <source>
        <dbReference type="ARBA" id="ARBA00022741"/>
    </source>
</evidence>
<dbReference type="SUPFAM" id="SSF52540">
    <property type="entry name" value="P-loop containing nucleoside triphosphate hydrolases"/>
    <property type="match status" value="2"/>
</dbReference>
<gene>
    <name evidence="9" type="ORF">JIN82_08725</name>
</gene>
<comment type="subcellular location">
    <subcellularLocation>
        <location evidence="1">Cell inner membrane</location>
        <topology evidence="1">Peripheral membrane protein</topology>
    </subcellularLocation>
</comment>
<evidence type="ECO:0000313" key="9">
    <source>
        <dbReference type="EMBL" id="MBK1791234.1"/>
    </source>
</evidence>
<dbReference type="Gene3D" id="3.40.50.300">
    <property type="entry name" value="P-loop containing nucleotide triphosphate hydrolases"/>
    <property type="match status" value="2"/>
</dbReference>
<dbReference type="AlphaFoldDB" id="A0A8J7SJB5"/>
<protein>
    <submittedName>
        <fullName evidence="9">ABC transporter ATP-binding protein</fullName>
    </submittedName>
</protein>
<feature type="domain" description="ABC transporter" evidence="8">
    <location>
        <begin position="5"/>
        <end position="246"/>
    </location>
</feature>
<reference evidence="9" key="1">
    <citation type="submission" date="2021-01" db="EMBL/GenBank/DDBJ databases">
        <title>Modified the classification status of verrucomicrobia.</title>
        <authorList>
            <person name="Feng X."/>
        </authorList>
    </citation>
    <scope>NUCLEOTIDE SEQUENCE</scope>
    <source>
        <strain evidence="9">_KCTC 22039</strain>
    </source>
</reference>
<dbReference type="InterPro" id="IPR003593">
    <property type="entry name" value="AAA+_ATPase"/>
</dbReference>
<dbReference type="Pfam" id="PF00005">
    <property type="entry name" value="ABC_tran"/>
    <property type="match status" value="2"/>
</dbReference>
<evidence type="ECO:0000259" key="8">
    <source>
        <dbReference type="PROSITE" id="PS50893"/>
    </source>
</evidence>
<dbReference type="RefSeq" id="WP_200311247.1">
    <property type="nucleotide sequence ID" value="NZ_JAENIM010000039.1"/>
</dbReference>
<keyword evidence="6 9" id="KW-0067">ATP-binding</keyword>
<evidence type="ECO:0000256" key="2">
    <source>
        <dbReference type="ARBA" id="ARBA00005417"/>
    </source>
</evidence>
<comment type="caution">
    <text evidence="9">The sequence shown here is derived from an EMBL/GenBank/DDBJ whole genome shotgun (WGS) entry which is preliminary data.</text>
</comment>
<evidence type="ECO:0000256" key="7">
    <source>
        <dbReference type="ARBA" id="ARBA00023136"/>
    </source>
</evidence>
<evidence type="ECO:0000256" key="4">
    <source>
        <dbReference type="ARBA" id="ARBA00022475"/>
    </source>
</evidence>
<dbReference type="PANTHER" id="PTHR43297:SF7">
    <property type="entry name" value="D,D-DIPEPTIDE TRANSPORT ATP-BINDING PROTEIN DDPD-RELATED"/>
    <property type="match status" value="1"/>
</dbReference>
<evidence type="ECO:0000256" key="6">
    <source>
        <dbReference type="ARBA" id="ARBA00022840"/>
    </source>
</evidence>
<dbReference type="InterPro" id="IPR027417">
    <property type="entry name" value="P-loop_NTPase"/>
</dbReference>
<dbReference type="InterPro" id="IPR050388">
    <property type="entry name" value="ABC_Ni/Peptide_Import"/>
</dbReference>
<evidence type="ECO:0000256" key="1">
    <source>
        <dbReference type="ARBA" id="ARBA00004417"/>
    </source>
</evidence>
<evidence type="ECO:0000313" key="10">
    <source>
        <dbReference type="Proteomes" id="UP000624703"/>
    </source>
</evidence>
<comment type="similarity">
    <text evidence="2">Belongs to the ABC transporter superfamily.</text>
</comment>
<sequence>MTPLIEARKLTIQDQHGRKLVDNLSFSLASNSALTILGESGAGKSILAQALLGILPSGICQTGEIKLFGKPLTKISQSQLEAIWAREICFLPQEPSKSLNPIMPMRRQISEVFEFVHLQKYRKATQSADESLTQLNLDGHGAKVPSRLSGGMSQRVAYAAATAAGGKVLIADEPTKGLDRRHAAATIKRLAKYRDHGGLITITHNLQLAEELGGTIIIMRDGQIIEQGDASAVLTEPKNSYTQQLISAAKKKWNRPEKLQQPKPIITLENVSLSRGSKQLFHDFNLTISEGEIIGMVGESGKGKSSLADLSLKLLKPKSGSINYHFDYFPAERPKVLKLSQDPATTFPAHHPLQILLTDLQKKHRFDQDHVEVIMNELGLSAKLLGSKPHQLSGGELQRFSLLFILLLRPRYIVADEPTSRLDMITAEVVNKALLSYLEKHRAALLYISHDRRLVNEISHRVIDLDQTN</sequence>
<keyword evidence="3" id="KW-0813">Transport</keyword>
<dbReference type="InterPro" id="IPR003439">
    <property type="entry name" value="ABC_transporter-like_ATP-bd"/>
</dbReference>
<evidence type="ECO:0000256" key="3">
    <source>
        <dbReference type="ARBA" id="ARBA00022448"/>
    </source>
</evidence>
<proteinExistence type="inferred from homology"/>
<dbReference type="Proteomes" id="UP000624703">
    <property type="component" value="Unassembled WGS sequence"/>
</dbReference>
<keyword evidence="4" id="KW-1003">Cell membrane</keyword>
<dbReference type="GO" id="GO:0016887">
    <property type="term" value="F:ATP hydrolysis activity"/>
    <property type="evidence" value="ECO:0007669"/>
    <property type="project" value="InterPro"/>
</dbReference>
<keyword evidence="5" id="KW-0547">Nucleotide-binding</keyword>
<organism evidence="9 10">
    <name type="scientific">Persicirhabdus sediminis</name>
    <dbReference type="NCBI Taxonomy" id="454144"/>
    <lineage>
        <taxon>Bacteria</taxon>
        <taxon>Pseudomonadati</taxon>
        <taxon>Verrucomicrobiota</taxon>
        <taxon>Verrucomicrobiia</taxon>
        <taxon>Verrucomicrobiales</taxon>
        <taxon>Verrucomicrobiaceae</taxon>
        <taxon>Persicirhabdus</taxon>
    </lineage>
</organism>
<name>A0A8J7SJB5_9BACT</name>
<dbReference type="EMBL" id="JAENIM010000039">
    <property type="protein sequence ID" value="MBK1791234.1"/>
    <property type="molecule type" value="Genomic_DNA"/>
</dbReference>
<dbReference type="PROSITE" id="PS50893">
    <property type="entry name" value="ABC_TRANSPORTER_2"/>
    <property type="match status" value="2"/>
</dbReference>
<dbReference type="PANTHER" id="PTHR43297">
    <property type="entry name" value="OLIGOPEPTIDE TRANSPORT ATP-BINDING PROTEIN APPD"/>
    <property type="match status" value="1"/>
</dbReference>
<dbReference type="GO" id="GO:0005886">
    <property type="term" value="C:plasma membrane"/>
    <property type="evidence" value="ECO:0007669"/>
    <property type="project" value="UniProtKB-SubCell"/>
</dbReference>
<keyword evidence="7" id="KW-0472">Membrane</keyword>
<accession>A0A8J7SJB5</accession>
<dbReference type="GO" id="GO:0005524">
    <property type="term" value="F:ATP binding"/>
    <property type="evidence" value="ECO:0007669"/>
    <property type="project" value="UniProtKB-KW"/>
</dbReference>
<feature type="domain" description="ABC transporter" evidence="8">
    <location>
        <begin position="266"/>
        <end position="469"/>
    </location>
</feature>
<dbReference type="SMART" id="SM00382">
    <property type="entry name" value="AAA"/>
    <property type="match status" value="2"/>
</dbReference>
<keyword evidence="10" id="KW-1185">Reference proteome</keyword>